<dbReference type="Pfam" id="PF18911">
    <property type="entry name" value="PKD_4"/>
    <property type="match status" value="1"/>
</dbReference>
<dbReference type="InterPro" id="IPR000601">
    <property type="entry name" value="PKD_dom"/>
</dbReference>
<organism evidence="2 3">
    <name type="scientific">Marine Group III euryarchaeote</name>
    <dbReference type="NCBI Taxonomy" id="2173149"/>
    <lineage>
        <taxon>Archaea</taxon>
        <taxon>Methanobacteriati</taxon>
        <taxon>Thermoplasmatota</taxon>
        <taxon>Thermoplasmata</taxon>
        <taxon>Candidatus Thermoprofundales</taxon>
    </lineage>
</organism>
<name>A0A7C7ZFE6_9ARCH</name>
<dbReference type="CDD" id="cd00146">
    <property type="entry name" value="PKD"/>
    <property type="match status" value="1"/>
</dbReference>
<sequence length="1054" mass="114570">MLLDDLMVVGNEYVNNIAITDVTTDRFTAANTEHDLSITVKGIGTEPQQDVTVYARITDMDGARVWPSSSDWTFYTLPMGLNKGDTFTIDPQTAGASWNWGWGLDPGVYSLYVKAERSNELMLPDENPTDNAVRLTLVLGATLLSGDDWSGDWDWSDNEGVWSWDSNSGSDDLRSESFDIWNSKPFLVVESSFELTNAYVQAQVRVSSSGAWHDVEWRNPSQTYTLYAIPGAEYTNLPDSWTGSSYFDNRSRQTFYADLGAVEQISDGNGKLQEQYIGGPIQVRLRGVSSDGSGSFTGYNLLVMGLGSSGMDVKSISPTTQNAEPSSQLIPAERTYTVKLRNLGAISDSGVVDFTITAPENSFVTLESGSYCQGCPDAILSHIMQQGRETVVAIKPTGGNWQDPSRYAEGDQTAYIGKDGEITWPSGNTEFTASTGWSISNPTKSSWNSVAGKPTEPSAGGFIDPGDIFTVNIQITMGYVAWAPPGTYTIQSDVRSWTYYETLFTEGDSDGQATIIIPRPDLTIGSFGYISHAIGQSEDGYFEKTSGGDEYFSFQVEVLNSGTETVGTFKVGLLDFSQNPLGVQVSISDNTNWAIDTEETNAMGAEMRVYDGKRFVYFKATAADLGMYDPQGAGSVFGTYTFYLAVDTENVIAEVNENNNREPIEITVVNGSTYTFLHEGNFIINVTQSVYMQGSQVNIEVNEGGCNWYSDIDGRLGSRGFLSAGIHNLTCQRSININPENGCYSGLELSADSYGKFTFDIGSPQVPVPIGFVDWFLLDPNGNTKSNGRVTDIYGYYPGTEKGVIFIDSDFDGMLSPGDRFDILPGESGSDLENTNSVDQYQFRLKSEQTGSCVIISSQTTTVEVQPIDLFVISAGADISVKAGDIVQFTGSAESALEFDVVLYEWDFEGDGLFDWESVSNGITEHRYHNAGTYHATLRVTDEQGVSTTDVRVVTVTSETSSPIGDIAGVRGEYVIAAALLIAIGIATAGYLMKREPSAPPAALKKEHAPQFTPQTSLVTIECPGCNAQMKVPKLSKMQTVTCDNCGLSGEIEV</sequence>
<proteinExistence type="predicted"/>
<gene>
    <name evidence="2" type="ORF">EYQ16_00955</name>
</gene>
<comment type="caution">
    <text evidence="2">The sequence shown here is derived from an EMBL/GenBank/DDBJ whole genome shotgun (WGS) entry which is preliminary data.</text>
</comment>
<dbReference type="PROSITE" id="PS50093">
    <property type="entry name" value="PKD"/>
    <property type="match status" value="1"/>
</dbReference>
<feature type="domain" description="PKD" evidence="1">
    <location>
        <begin position="902"/>
        <end position="963"/>
    </location>
</feature>
<dbReference type="InterPro" id="IPR035986">
    <property type="entry name" value="PKD_dom_sf"/>
</dbReference>
<evidence type="ECO:0000313" key="3">
    <source>
        <dbReference type="Proteomes" id="UP000589516"/>
    </source>
</evidence>
<evidence type="ECO:0000313" key="2">
    <source>
        <dbReference type="EMBL" id="HIG63080.1"/>
    </source>
</evidence>
<dbReference type="Proteomes" id="UP000589516">
    <property type="component" value="Unassembled WGS sequence"/>
</dbReference>
<reference evidence="3" key="1">
    <citation type="journal article" date="2019" name="bioRxiv">
        <title>Genome diversification in globally distributed novel marine Proteobacteria is linked to environmental adaptation.</title>
        <authorList>
            <person name="Zhou Z."/>
            <person name="Tran P.Q."/>
            <person name="Kieft K."/>
            <person name="Anantharaman K."/>
        </authorList>
    </citation>
    <scope>NUCLEOTIDE SEQUENCE [LARGE SCALE GENOMIC DNA]</scope>
</reference>
<dbReference type="SMART" id="SM00089">
    <property type="entry name" value="PKD"/>
    <property type="match status" value="1"/>
</dbReference>
<dbReference type="EMBL" id="DUAV01000009">
    <property type="protein sequence ID" value="HIG63080.1"/>
    <property type="molecule type" value="Genomic_DNA"/>
</dbReference>
<dbReference type="InterPro" id="IPR022409">
    <property type="entry name" value="PKD/Chitinase_dom"/>
</dbReference>
<dbReference type="SUPFAM" id="SSF49299">
    <property type="entry name" value="PKD domain"/>
    <property type="match status" value="1"/>
</dbReference>
<protein>
    <submittedName>
        <fullName evidence="2">PKD domain-containing protein</fullName>
    </submittedName>
</protein>
<accession>A0A7C7ZFE6</accession>
<evidence type="ECO:0000259" key="1">
    <source>
        <dbReference type="PROSITE" id="PS50093"/>
    </source>
</evidence>
<dbReference type="AlphaFoldDB" id="A0A7C7ZFE6"/>
<dbReference type="Gene3D" id="2.60.40.10">
    <property type="entry name" value="Immunoglobulins"/>
    <property type="match status" value="2"/>
</dbReference>
<dbReference type="InterPro" id="IPR013783">
    <property type="entry name" value="Ig-like_fold"/>
</dbReference>